<comment type="similarity">
    <text evidence="4">Belongs to the group II decarboxylase family. Sphingosine-1-phosphate lyase subfamily.</text>
</comment>
<dbReference type="Gene3D" id="3.40.640.10">
    <property type="entry name" value="Type I PLP-dependent aspartate aminotransferase-like (Major domain)"/>
    <property type="match status" value="1"/>
</dbReference>
<keyword evidence="8" id="KW-1185">Reference proteome</keyword>
<evidence type="ECO:0000256" key="1">
    <source>
        <dbReference type="ARBA" id="ARBA00001933"/>
    </source>
</evidence>
<proteinExistence type="inferred from homology"/>
<dbReference type="Pfam" id="PF00282">
    <property type="entry name" value="Pyridoxal_deC"/>
    <property type="match status" value="1"/>
</dbReference>
<sequence>MTDQKLTALPARGVPAPQVLDEVRALRAGDRPTHGGRLFAYVYDPGVAGLDELAQAAYAQSAHVNGLDPTAFPSLLAMENGLVGAAARLLGGGPGSTAPDVVGSVTSGGTESLMLAVKAARDARPDLAEPRIVVPTSGHAAFAKAAHYLRVVLDPVPVDPVTLRPAPAEVAAAIRPETVLVAASAPSYAHGVVDPVAEIAAAAAAAGVRCHVDACFGGWTLPWLRRLGAPVPPFDFTVDGVTSISVDLHKYAYAPKGVSVLLHGSAALRAPQYFAYADWPGYTMVNPVIASTRSGGPIAAAWATLRHLGEDGYLRLAATTRDAVAGLADAVRAVDGLRLLAEPAATVVCFTADDPGLDLFVLVDELTARGWHTQPQLSYAGLPASVHLTVTASVAPRVAEFAPALAAAVAAARAAGPVELPPELRALAAGLTPDALTPELVAGLAAGLGLGATGVPDRMAVVNTLLDAAPPAVRERLLAEFVGLLQRPTW</sequence>
<evidence type="ECO:0000256" key="2">
    <source>
        <dbReference type="ARBA" id="ARBA00022898"/>
    </source>
</evidence>
<dbReference type="AlphaFoldDB" id="A0A1A8ZVW3"/>
<gene>
    <name evidence="7" type="ORF">GA0070611_3925</name>
</gene>
<dbReference type="Gene3D" id="3.90.1150.10">
    <property type="entry name" value="Aspartate Aminotransferase, domain 1"/>
    <property type="match status" value="1"/>
</dbReference>
<comment type="cofactor">
    <cofactor evidence="1 5 6">
        <name>pyridoxal 5'-phosphate</name>
        <dbReference type="ChEBI" id="CHEBI:597326"/>
    </cofactor>
</comment>
<dbReference type="EMBL" id="LT594323">
    <property type="protein sequence ID" value="SBT48013.1"/>
    <property type="molecule type" value="Genomic_DNA"/>
</dbReference>
<evidence type="ECO:0000256" key="5">
    <source>
        <dbReference type="PIRSR" id="PIRSR602129-50"/>
    </source>
</evidence>
<dbReference type="InterPro" id="IPR015424">
    <property type="entry name" value="PyrdxlP-dep_Trfase"/>
</dbReference>
<dbReference type="InterPro" id="IPR002129">
    <property type="entry name" value="PyrdxlP-dep_de-COase"/>
</dbReference>
<keyword evidence="2 5" id="KW-0663">Pyridoxal phosphate</keyword>
<keyword evidence="3 6" id="KW-0456">Lyase</keyword>
<name>A0A1A8ZVW3_9ACTN</name>
<dbReference type="InterPro" id="IPR015421">
    <property type="entry name" value="PyrdxlP-dep_Trfase_major"/>
</dbReference>
<evidence type="ECO:0000256" key="3">
    <source>
        <dbReference type="ARBA" id="ARBA00023239"/>
    </source>
</evidence>
<dbReference type="STRING" id="261654.GA0070611_3925"/>
<organism evidence="7 8">
    <name type="scientific">Micromonospora auratinigra</name>
    <dbReference type="NCBI Taxonomy" id="261654"/>
    <lineage>
        <taxon>Bacteria</taxon>
        <taxon>Bacillati</taxon>
        <taxon>Actinomycetota</taxon>
        <taxon>Actinomycetes</taxon>
        <taxon>Micromonosporales</taxon>
        <taxon>Micromonosporaceae</taxon>
        <taxon>Micromonospora</taxon>
    </lineage>
</organism>
<evidence type="ECO:0000313" key="7">
    <source>
        <dbReference type="EMBL" id="SBT48013.1"/>
    </source>
</evidence>
<dbReference type="InterPro" id="IPR050477">
    <property type="entry name" value="GrpII_AminoAcid_Decarb"/>
</dbReference>
<protein>
    <submittedName>
        <fullName evidence="7">Glutamate or tyrosine decarboxylase</fullName>
    </submittedName>
</protein>
<dbReference type="InterPro" id="IPR015422">
    <property type="entry name" value="PyrdxlP-dep_Trfase_small"/>
</dbReference>
<dbReference type="Proteomes" id="UP000199385">
    <property type="component" value="Chromosome I"/>
</dbReference>
<accession>A0A1A8ZVW3</accession>
<dbReference type="GO" id="GO:0030170">
    <property type="term" value="F:pyridoxal phosphate binding"/>
    <property type="evidence" value="ECO:0007669"/>
    <property type="project" value="InterPro"/>
</dbReference>
<evidence type="ECO:0000256" key="4">
    <source>
        <dbReference type="ARBA" id="ARBA00038302"/>
    </source>
</evidence>
<evidence type="ECO:0000256" key="6">
    <source>
        <dbReference type="RuleBase" id="RU000382"/>
    </source>
</evidence>
<reference evidence="8" key="1">
    <citation type="submission" date="2016-06" db="EMBL/GenBank/DDBJ databases">
        <authorList>
            <person name="Varghese N."/>
            <person name="Submissions Spin"/>
        </authorList>
    </citation>
    <scope>NUCLEOTIDE SEQUENCE [LARGE SCALE GENOMIC DNA]</scope>
    <source>
        <strain evidence="8">DSM 44815</strain>
    </source>
</reference>
<evidence type="ECO:0000313" key="8">
    <source>
        <dbReference type="Proteomes" id="UP000199385"/>
    </source>
</evidence>
<dbReference type="GO" id="GO:0004058">
    <property type="term" value="F:aromatic-L-amino-acid decarboxylase activity"/>
    <property type="evidence" value="ECO:0007669"/>
    <property type="project" value="UniProtKB-ARBA"/>
</dbReference>
<dbReference type="PATRIC" id="fig|261654.4.peg.3987"/>
<dbReference type="SUPFAM" id="SSF53383">
    <property type="entry name" value="PLP-dependent transferases"/>
    <property type="match status" value="1"/>
</dbReference>
<dbReference type="RefSeq" id="WP_091666320.1">
    <property type="nucleotide sequence ID" value="NZ_LT594323.1"/>
</dbReference>
<dbReference type="OrthoDB" id="3401800at2"/>
<dbReference type="GO" id="GO:0019752">
    <property type="term" value="P:carboxylic acid metabolic process"/>
    <property type="evidence" value="ECO:0007669"/>
    <property type="project" value="InterPro"/>
</dbReference>
<feature type="modified residue" description="N6-(pyridoxal phosphate)lysine" evidence="5">
    <location>
        <position position="250"/>
    </location>
</feature>
<dbReference type="PANTHER" id="PTHR42735:SF6">
    <property type="entry name" value="SPHINGOSINE-1-PHOSPHATE LYASE 1"/>
    <property type="match status" value="1"/>
</dbReference>
<dbReference type="PANTHER" id="PTHR42735">
    <property type="match status" value="1"/>
</dbReference>